<organism evidence="2 3">
    <name type="scientific">Streptomyces beijiangensis</name>
    <dbReference type="NCBI Taxonomy" id="163361"/>
    <lineage>
        <taxon>Bacteria</taxon>
        <taxon>Bacillati</taxon>
        <taxon>Actinomycetota</taxon>
        <taxon>Actinomycetes</taxon>
        <taxon>Kitasatosporales</taxon>
        <taxon>Streptomycetaceae</taxon>
        <taxon>Streptomyces</taxon>
    </lineage>
</organism>
<comment type="caution">
    <text evidence="2">The sequence shown here is derived from an EMBL/GenBank/DDBJ whole genome shotgun (WGS) entry which is preliminary data.</text>
</comment>
<dbReference type="Pfam" id="PF12697">
    <property type="entry name" value="Abhydrolase_6"/>
    <property type="match status" value="1"/>
</dbReference>
<evidence type="ECO:0000313" key="3">
    <source>
        <dbReference type="Proteomes" id="UP000664167"/>
    </source>
</evidence>
<dbReference type="EMBL" id="JAFLRJ010000101">
    <property type="protein sequence ID" value="MBO0512491.1"/>
    <property type="molecule type" value="Genomic_DNA"/>
</dbReference>
<dbReference type="InterPro" id="IPR029058">
    <property type="entry name" value="AB_hydrolase_fold"/>
</dbReference>
<dbReference type="AlphaFoldDB" id="A0A939JDX9"/>
<dbReference type="Gene3D" id="3.40.50.1820">
    <property type="entry name" value="alpha/beta hydrolase"/>
    <property type="match status" value="1"/>
</dbReference>
<evidence type="ECO:0000259" key="1">
    <source>
        <dbReference type="Pfam" id="PF12697"/>
    </source>
</evidence>
<dbReference type="SUPFAM" id="SSF53474">
    <property type="entry name" value="alpha/beta-Hydrolases"/>
    <property type="match status" value="1"/>
</dbReference>
<dbReference type="InterPro" id="IPR000073">
    <property type="entry name" value="AB_hydrolase_1"/>
</dbReference>
<protein>
    <submittedName>
        <fullName evidence="2">Alpha/beta fold hydrolase</fullName>
    </submittedName>
</protein>
<dbReference type="GO" id="GO:0016787">
    <property type="term" value="F:hydrolase activity"/>
    <property type="evidence" value="ECO:0007669"/>
    <property type="project" value="UniProtKB-KW"/>
</dbReference>
<proteinExistence type="predicted"/>
<sequence length="236" mass="25288">MTGMHGTREGHAGPSALRIVSGGADADAAVLVLHGGRETGREPARPWHLAALRMRPFFAAVREAAPYERLLVGTVRYRCRGWNGSSADPLRDTERALAELADRVGDVPVVLLGHSMGGRAALRAAGDPRVRGVVALAPWCPEREPTVQLRDRTAVVLHGDRDRITDPRASIELMRRARTDGARTATLVVTGDGHAMLRRYGVWHRTAAAAVAEILAPGAATALVRNAVESGTPRMI</sequence>
<dbReference type="RefSeq" id="WP_206961886.1">
    <property type="nucleotide sequence ID" value="NZ_BAAAJJ010000007.1"/>
</dbReference>
<accession>A0A939JDX9</accession>
<keyword evidence="2" id="KW-0378">Hydrolase</keyword>
<name>A0A939JDX9_9ACTN</name>
<evidence type="ECO:0000313" key="2">
    <source>
        <dbReference type="EMBL" id="MBO0512491.1"/>
    </source>
</evidence>
<keyword evidence="3" id="KW-1185">Reference proteome</keyword>
<gene>
    <name evidence="2" type="ORF">J0695_11815</name>
</gene>
<feature type="domain" description="AB hydrolase-1" evidence="1">
    <location>
        <begin position="30"/>
        <end position="208"/>
    </location>
</feature>
<reference evidence="2" key="1">
    <citation type="submission" date="2021-03" db="EMBL/GenBank/DDBJ databases">
        <title>Streptomyces poriferae sp. nov., a novel marine sponge-derived Actinobacteria species with anti-MRSA activity.</title>
        <authorList>
            <person name="Sandoval-Powers M."/>
            <person name="Kralova S."/>
            <person name="Nguyen G.-S."/>
            <person name="Fawwal D."/>
            <person name="Degnes K."/>
            <person name="Klinkenberg G."/>
            <person name="Sletta H."/>
            <person name="Wentzel A."/>
            <person name="Liles M.R."/>
        </authorList>
    </citation>
    <scope>NUCLEOTIDE SEQUENCE</scope>
    <source>
        <strain evidence="2">DSM 41794</strain>
    </source>
</reference>
<dbReference type="Proteomes" id="UP000664167">
    <property type="component" value="Unassembled WGS sequence"/>
</dbReference>